<keyword evidence="5 8" id="KW-0460">Magnesium</keyword>
<keyword evidence="6 8" id="KW-0342">GTP-binding</keyword>
<feature type="binding site" evidence="8">
    <location>
        <position position="104"/>
    </location>
    <ligand>
        <name>Mg(2+)</name>
        <dbReference type="ChEBI" id="CHEBI:18420"/>
    </ligand>
</feature>
<dbReference type="EMBL" id="CP015772">
    <property type="protein sequence ID" value="ANH80523.1"/>
    <property type="molecule type" value="Genomic_DNA"/>
</dbReference>
<keyword evidence="1 8" id="KW-0963">Cytoplasm</keyword>
<keyword evidence="11" id="KW-1185">Reference proteome</keyword>
<dbReference type="AlphaFoldDB" id="A0A1A9HZ32"/>
<keyword evidence="7 8" id="KW-0501">Molybdenum cofactor biosynthesis</keyword>
<feature type="binding site" evidence="8">
    <location>
        <begin position="17"/>
        <end position="19"/>
    </location>
    <ligand>
        <name>GTP</name>
        <dbReference type="ChEBI" id="CHEBI:37565"/>
    </ligand>
</feature>
<keyword evidence="10" id="KW-0548">Nucleotidyltransferase</keyword>
<dbReference type="InterPro" id="IPR013482">
    <property type="entry name" value="Molybde_CF_guanTrfase"/>
</dbReference>
<dbReference type="GO" id="GO:0006777">
    <property type="term" value="P:Mo-molybdopterin cofactor biosynthetic process"/>
    <property type="evidence" value="ECO:0007669"/>
    <property type="project" value="UniProtKB-KW"/>
</dbReference>
<feature type="binding site" evidence="8">
    <location>
        <position position="75"/>
    </location>
    <ligand>
        <name>GTP</name>
        <dbReference type="ChEBI" id="CHEBI:37565"/>
    </ligand>
</feature>
<dbReference type="OrthoDB" id="9788394at2"/>
<dbReference type="InterPro" id="IPR029044">
    <property type="entry name" value="Nucleotide-diphossugar_trans"/>
</dbReference>
<dbReference type="EC" id="2.7.7.77" evidence="8"/>
<comment type="function">
    <text evidence="8">Transfers a GMP moiety from GTP to Mo-molybdopterin (Mo-MPT) cofactor (Moco or molybdenum cofactor) to form Mo-molybdopterin guanine dinucleotide (Mo-MGD) cofactor.</text>
</comment>
<keyword evidence="2 8" id="KW-0808">Transferase</keyword>
<comment type="domain">
    <text evidence="8">The N-terminal domain determines nucleotide recognition and specific binding, while the C-terminal domain determines the specific binding to the target protein.</text>
</comment>
<dbReference type="HAMAP" id="MF_00316">
    <property type="entry name" value="MobA"/>
    <property type="match status" value="1"/>
</dbReference>
<evidence type="ECO:0000313" key="11">
    <source>
        <dbReference type="Proteomes" id="UP000077667"/>
    </source>
</evidence>
<feature type="binding site" evidence="8">
    <location>
        <position position="104"/>
    </location>
    <ligand>
        <name>GTP</name>
        <dbReference type="ChEBI" id="CHEBI:37565"/>
    </ligand>
</feature>
<dbReference type="CDD" id="cd02503">
    <property type="entry name" value="MobA"/>
    <property type="match status" value="1"/>
</dbReference>
<dbReference type="KEGG" id="nia:A8C56_05530"/>
<evidence type="ECO:0000256" key="7">
    <source>
        <dbReference type="ARBA" id="ARBA00023150"/>
    </source>
</evidence>
<comment type="similarity">
    <text evidence="8">Belongs to the MobA family.</text>
</comment>
<dbReference type="Pfam" id="PF12804">
    <property type="entry name" value="NTP_transf_3"/>
    <property type="match status" value="1"/>
</dbReference>
<evidence type="ECO:0000313" key="10">
    <source>
        <dbReference type="EMBL" id="ANH80523.1"/>
    </source>
</evidence>
<evidence type="ECO:0000256" key="1">
    <source>
        <dbReference type="ARBA" id="ARBA00022490"/>
    </source>
</evidence>
<dbReference type="STRING" id="1176587.A8C56_05530"/>
<dbReference type="GO" id="GO:0005525">
    <property type="term" value="F:GTP binding"/>
    <property type="evidence" value="ECO:0007669"/>
    <property type="project" value="UniProtKB-UniRule"/>
</dbReference>
<evidence type="ECO:0000256" key="4">
    <source>
        <dbReference type="ARBA" id="ARBA00022741"/>
    </source>
</evidence>
<accession>A0A1A9HZ32</accession>
<comment type="catalytic activity">
    <reaction evidence="8">
        <text>Mo-molybdopterin + GTP + H(+) = Mo-molybdopterin guanine dinucleotide + diphosphate</text>
        <dbReference type="Rhea" id="RHEA:34243"/>
        <dbReference type="ChEBI" id="CHEBI:15378"/>
        <dbReference type="ChEBI" id="CHEBI:33019"/>
        <dbReference type="ChEBI" id="CHEBI:37565"/>
        <dbReference type="ChEBI" id="CHEBI:71302"/>
        <dbReference type="ChEBI" id="CHEBI:71310"/>
        <dbReference type="EC" id="2.7.7.77"/>
    </reaction>
</comment>
<dbReference type="GO" id="GO:0005737">
    <property type="term" value="C:cytoplasm"/>
    <property type="evidence" value="ECO:0007669"/>
    <property type="project" value="UniProtKB-SubCell"/>
</dbReference>
<dbReference type="PANTHER" id="PTHR19136:SF81">
    <property type="entry name" value="MOLYBDENUM COFACTOR GUANYLYLTRANSFERASE"/>
    <property type="match status" value="1"/>
</dbReference>
<protein>
    <recommendedName>
        <fullName evidence="8">Probable molybdenum cofactor guanylyltransferase</fullName>
        <shortName evidence="8">MoCo guanylyltransferase</shortName>
        <ecNumber evidence="8">2.7.7.77</ecNumber>
    </recommendedName>
    <alternativeName>
        <fullName evidence="8">GTP:molybdopterin guanylyltransferase</fullName>
    </alternativeName>
    <alternativeName>
        <fullName evidence="8">Mo-MPT guanylyltransferase</fullName>
    </alternativeName>
    <alternativeName>
        <fullName evidence="8">Molybdopterin guanylyltransferase</fullName>
    </alternativeName>
    <alternativeName>
        <fullName evidence="8">Molybdopterin-guanine dinucleotide synthase</fullName>
        <shortName evidence="8">MGD synthase</shortName>
    </alternativeName>
</protein>
<name>A0A1A9HZ32_9BACT</name>
<sequence>MISKEKNNTLPLNGLVLAGGKSRRMGTDKDLIRWHNKEQRYYAADLLSHFCEEVFISCRPDQAKEMDAAYKTLPDTFLNMGPFGGILSALRSQRDKAWLVIACDLPLLGEATIRFLIENRDRKRIATAYESPHDGLPEPLTAIWEPESYPVLLDFLGKGITCPRKVLQNSNLTLLRPAQPEALMNVNTPEDAEKAKVLLSK</sequence>
<dbReference type="RefSeq" id="WP_067753136.1">
    <property type="nucleotide sequence ID" value="NZ_CP015772.1"/>
</dbReference>
<comment type="subcellular location">
    <subcellularLocation>
        <location evidence="8">Cytoplasm</location>
    </subcellularLocation>
</comment>
<feature type="binding site" evidence="8">
    <location>
        <position position="29"/>
    </location>
    <ligand>
        <name>GTP</name>
        <dbReference type="ChEBI" id="CHEBI:37565"/>
    </ligand>
</feature>
<dbReference type="PANTHER" id="PTHR19136">
    <property type="entry name" value="MOLYBDENUM COFACTOR GUANYLYLTRANSFERASE"/>
    <property type="match status" value="1"/>
</dbReference>
<evidence type="ECO:0000256" key="2">
    <source>
        <dbReference type="ARBA" id="ARBA00022679"/>
    </source>
</evidence>
<dbReference type="GO" id="GO:0061603">
    <property type="term" value="F:molybdenum cofactor guanylyltransferase activity"/>
    <property type="evidence" value="ECO:0007669"/>
    <property type="project" value="UniProtKB-EC"/>
</dbReference>
<organism evidence="10 11">
    <name type="scientific">Niabella ginsenosidivorans</name>
    <dbReference type="NCBI Taxonomy" id="1176587"/>
    <lineage>
        <taxon>Bacteria</taxon>
        <taxon>Pseudomonadati</taxon>
        <taxon>Bacteroidota</taxon>
        <taxon>Chitinophagia</taxon>
        <taxon>Chitinophagales</taxon>
        <taxon>Chitinophagaceae</taxon>
        <taxon>Niabella</taxon>
    </lineage>
</organism>
<dbReference type="Gene3D" id="3.90.550.10">
    <property type="entry name" value="Spore Coat Polysaccharide Biosynthesis Protein SpsA, Chain A"/>
    <property type="match status" value="1"/>
</dbReference>
<evidence type="ECO:0000256" key="8">
    <source>
        <dbReference type="HAMAP-Rule" id="MF_00316"/>
    </source>
</evidence>
<evidence type="ECO:0000256" key="5">
    <source>
        <dbReference type="ARBA" id="ARBA00022842"/>
    </source>
</evidence>
<comment type="cofactor">
    <cofactor evidence="8">
        <name>Mg(2+)</name>
        <dbReference type="ChEBI" id="CHEBI:18420"/>
    </cofactor>
</comment>
<evidence type="ECO:0000256" key="6">
    <source>
        <dbReference type="ARBA" id="ARBA00023134"/>
    </source>
</evidence>
<keyword evidence="3 8" id="KW-0479">Metal-binding</keyword>
<dbReference type="GO" id="GO:0046872">
    <property type="term" value="F:metal ion binding"/>
    <property type="evidence" value="ECO:0007669"/>
    <property type="project" value="UniProtKB-KW"/>
</dbReference>
<evidence type="ECO:0000256" key="3">
    <source>
        <dbReference type="ARBA" id="ARBA00022723"/>
    </source>
</evidence>
<evidence type="ECO:0000259" key="9">
    <source>
        <dbReference type="Pfam" id="PF12804"/>
    </source>
</evidence>
<comment type="caution">
    <text evidence="8">Lacks conserved residue(s) required for the propagation of feature annotation.</text>
</comment>
<dbReference type="InterPro" id="IPR025877">
    <property type="entry name" value="MobA-like_NTP_Trfase"/>
</dbReference>
<dbReference type="SUPFAM" id="SSF53448">
    <property type="entry name" value="Nucleotide-diphospho-sugar transferases"/>
    <property type="match status" value="1"/>
</dbReference>
<gene>
    <name evidence="8" type="primary">mobA</name>
    <name evidence="10" type="ORF">A8C56_05530</name>
</gene>
<keyword evidence="4 8" id="KW-0547">Nucleotide-binding</keyword>
<reference evidence="10 11" key="1">
    <citation type="submission" date="2016-05" db="EMBL/GenBank/DDBJ databases">
        <title>Niabella ginsenosidivorans BS26 whole genome sequencing.</title>
        <authorList>
            <person name="Im W.T."/>
            <person name="Siddiqi M.Z."/>
        </authorList>
    </citation>
    <scope>NUCLEOTIDE SEQUENCE [LARGE SCALE GENOMIC DNA]</scope>
    <source>
        <strain evidence="10 11">BS26</strain>
    </source>
</reference>
<dbReference type="Proteomes" id="UP000077667">
    <property type="component" value="Chromosome"/>
</dbReference>
<proteinExistence type="inferred from homology"/>
<feature type="domain" description="MobA-like NTP transferase" evidence="9">
    <location>
        <begin position="14"/>
        <end position="168"/>
    </location>
</feature>